<feature type="region of interest" description="Disordered" evidence="5">
    <location>
        <begin position="1"/>
        <end position="92"/>
    </location>
</feature>
<dbReference type="GO" id="GO:0022857">
    <property type="term" value="F:transmembrane transporter activity"/>
    <property type="evidence" value="ECO:0007669"/>
    <property type="project" value="InterPro"/>
</dbReference>
<feature type="transmembrane region" description="Helical" evidence="6">
    <location>
        <begin position="248"/>
        <end position="271"/>
    </location>
</feature>
<feature type="transmembrane region" description="Helical" evidence="6">
    <location>
        <begin position="121"/>
        <end position="139"/>
    </location>
</feature>
<evidence type="ECO:0000256" key="3">
    <source>
        <dbReference type="ARBA" id="ARBA00022989"/>
    </source>
</evidence>
<evidence type="ECO:0000256" key="1">
    <source>
        <dbReference type="ARBA" id="ARBA00004141"/>
    </source>
</evidence>
<dbReference type="EMBL" id="ML178817">
    <property type="protein sequence ID" value="TFL05032.1"/>
    <property type="molecule type" value="Genomic_DNA"/>
</dbReference>
<proteinExistence type="predicted"/>
<dbReference type="Gene3D" id="1.20.1250.20">
    <property type="entry name" value="MFS general substrate transporter like domains"/>
    <property type="match status" value="1"/>
</dbReference>
<protein>
    <submittedName>
        <fullName evidence="8">Major facilitator superfamily domain-containing protein</fullName>
    </submittedName>
</protein>
<evidence type="ECO:0000256" key="4">
    <source>
        <dbReference type="ARBA" id="ARBA00023136"/>
    </source>
</evidence>
<keyword evidence="4 6" id="KW-0472">Membrane</keyword>
<evidence type="ECO:0000313" key="9">
    <source>
        <dbReference type="Proteomes" id="UP000305067"/>
    </source>
</evidence>
<dbReference type="InterPro" id="IPR036259">
    <property type="entry name" value="MFS_trans_sf"/>
</dbReference>
<sequence length="588" mass="64287">MAAPQRLQHPTPPQERTELAPRTSHGPEGLAMKSFEQLDNPVIDPRAGSPPASGELDSHGEHTDSHSKDQKITAANSSESTQDQTYQGSTTSANEKLDTIYVEFEPNDRRNPITYSRKKKWAITLAATYFTMLAAAAAGSYNMGFPTMIPELQCTRLQATAGLSLYALGFGIVPLLTSSFSEEFGRQPLYVCSITGFMLMQISIAVSKNIQTVLVLRVLLGGFGSTGSTMVGGTIADIWMPHERALPMALFGVSAIAGTGLGPFVGGWIVMNSRLDWRWIQWISAITSFVALLLIVIFMRETRSTVLLRKLAKKIRKETGDKRYRARIEDEGVDLKRLIWIASTRPALLLVTEPTVAAFSAWIGFAWGLVYLLLQSVSPVFGNLHNFNSGALGNVFLTMVLGALIGFASNFYQNHLYLEHFKTRGIEGRLYSCIIAGVILPISLLMYGLSCISTVHWIVPVIALTLFMSGATVMYIASFIYLADCYGPYASSAVAGSSLIRNLGGVTFPLIVSPMYDGLTYRWANVLLAGVALLLMPVPFVLFYFGRRMRARSKFASSVIQMQEKAAQAQEEAAAEKRSEAQGNGAPV</sequence>
<dbReference type="InterPro" id="IPR011701">
    <property type="entry name" value="MFS"/>
</dbReference>
<feature type="transmembrane region" description="Helical" evidence="6">
    <location>
        <begin position="430"/>
        <end position="449"/>
    </location>
</feature>
<dbReference type="InterPro" id="IPR020846">
    <property type="entry name" value="MFS_dom"/>
</dbReference>
<feature type="domain" description="Major facilitator superfamily (MFS) profile" evidence="7">
    <location>
        <begin position="123"/>
        <end position="549"/>
    </location>
</feature>
<evidence type="ECO:0000313" key="8">
    <source>
        <dbReference type="EMBL" id="TFL05032.1"/>
    </source>
</evidence>
<dbReference type="SUPFAM" id="SSF103473">
    <property type="entry name" value="MFS general substrate transporter"/>
    <property type="match status" value="1"/>
</dbReference>
<keyword evidence="9" id="KW-1185">Reference proteome</keyword>
<dbReference type="PANTHER" id="PTHR23502:SF134">
    <property type="entry name" value="MAJOR FACILITATOR SUPERFAMILY (MFS) PROFILE DOMAIN-CONTAINING PROTEIN-RELATED"/>
    <property type="match status" value="1"/>
</dbReference>
<name>A0A5C3QT30_9AGAR</name>
<comment type="subcellular location">
    <subcellularLocation>
        <location evidence="1">Membrane</location>
        <topology evidence="1">Multi-pass membrane protein</topology>
    </subcellularLocation>
</comment>
<dbReference type="GO" id="GO:0005886">
    <property type="term" value="C:plasma membrane"/>
    <property type="evidence" value="ECO:0007669"/>
    <property type="project" value="TreeGrafter"/>
</dbReference>
<feature type="transmembrane region" description="Helical" evidence="6">
    <location>
        <begin position="455"/>
        <end position="482"/>
    </location>
</feature>
<feature type="transmembrane region" description="Helical" evidence="6">
    <location>
        <begin position="277"/>
        <end position="299"/>
    </location>
</feature>
<dbReference type="AlphaFoldDB" id="A0A5C3QT30"/>
<feature type="compositionally biased region" description="Polar residues" evidence="5">
    <location>
        <begin position="73"/>
        <end position="92"/>
    </location>
</feature>
<feature type="transmembrane region" description="Helical" evidence="6">
    <location>
        <begin position="213"/>
        <end position="236"/>
    </location>
</feature>
<reference evidence="8 9" key="1">
    <citation type="journal article" date="2019" name="Nat. Ecol. Evol.">
        <title>Megaphylogeny resolves global patterns of mushroom evolution.</title>
        <authorList>
            <person name="Varga T."/>
            <person name="Krizsan K."/>
            <person name="Foldi C."/>
            <person name="Dima B."/>
            <person name="Sanchez-Garcia M."/>
            <person name="Sanchez-Ramirez S."/>
            <person name="Szollosi G.J."/>
            <person name="Szarkandi J.G."/>
            <person name="Papp V."/>
            <person name="Albert L."/>
            <person name="Andreopoulos W."/>
            <person name="Angelini C."/>
            <person name="Antonin V."/>
            <person name="Barry K.W."/>
            <person name="Bougher N.L."/>
            <person name="Buchanan P."/>
            <person name="Buyck B."/>
            <person name="Bense V."/>
            <person name="Catcheside P."/>
            <person name="Chovatia M."/>
            <person name="Cooper J."/>
            <person name="Damon W."/>
            <person name="Desjardin D."/>
            <person name="Finy P."/>
            <person name="Geml J."/>
            <person name="Haridas S."/>
            <person name="Hughes K."/>
            <person name="Justo A."/>
            <person name="Karasinski D."/>
            <person name="Kautmanova I."/>
            <person name="Kiss B."/>
            <person name="Kocsube S."/>
            <person name="Kotiranta H."/>
            <person name="LaButti K.M."/>
            <person name="Lechner B.E."/>
            <person name="Liimatainen K."/>
            <person name="Lipzen A."/>
            <person name="Lukacs Z."/>
            <person name="Mihaltcheva S."/>
            <person name="Morgado L.N."/>
            <person name="Niskanen T."/>
            <person name="Noordeloos M.E."/>
            <person name="Ohm R.A."/>
            <person name="Ortiz-Santana B."/>
            <person name="Ovrebo C."/>
            <person name="Racz N."/>
            <person name="Riley R."/>
            <person name="Savchenko A."/>
            <person name="Shiryaev A."/>
            <person name="Soop K."/>
            <person name="Spirin V."/>
            <person name="Szebenyi C."/>
            <person name="Tomsovsky M."/>
            <person name="Tulloss R.E."/>
            <person name="Uehling J."/>
            <person name="Grigoriev I.V."/>
            <person name="Vagvolgyi C."/>
            <person name="Papp T."/>
            <person name="Martin F.M."/>
            <person name="Miettinen O."/>
            <person name="Hibbett D.S."/>
            <person name="Nagy L.G."/>
        </authorList>
    </citation>
    <scope>NUCLEOTIDE SEQUENCE [LARGE SCALE GENOMIC DNA]</scope>
    <source>
        <strain evidence="8 9">CBS 309.79</strain>
    </source>
</reference>
<feature type="transmembrane region" description="Helical" evidence="6">
    <location>
        <begin position="159"/>
        <end position="177"/>
    </location>
</feature>
<dbReference type="FunFam" id="1.20.1250.20:FF:000082">
    <property type="entry name" value="MFS multidrug transporter, putative"/>
    <property type="match status" value="1"/>
</dbReference>
<feature type="transmembrane region" description="Helical" evidence="6">
    <location>
        <begin position="347"/>
        <end position="371"/>
    </location>
</feature>
<dbReference type="PANTHER" id="PTHR23502">
    <property type="entry name" value="MAJOR FACILITATOR SUPERFAMILY"/>
    <property type="match status" value="1"/>
</dbReference>
<feature type="transmembrane region" description="Helical" evidence="6">
    <location>
        <begin position="391"/>
        <end position="409"/>
    </location>
</feature>
<organism evidence="8 9">
    <name type="scientific">Pterulicium gracile</name>
    <dbReference type="NCBI Taxonomy" id="1884261"/>
    <lineage>
        <taxon>Eukaryota</taxon>
        <taxon>Fungi</taxon>
        <taxon>Dikarya</taxon>
        <taxon>Basidiomycota</taxon>
        <taxon>Agaricomycotina</taxon>
        <taxon>Agaricomycetes</taxon>
        <taxon>Agaricomycetidae</taxon>
        <taxon>Agaricales</taxon>
        <taxon>Pleurotineae</taxon>
        <taxon>Pterulaceae</taxon>
        <taxon>Pterulicium</taxon>
    </lineage>
</organism>
<evidence type="ECO:0000256" key="2">
    <source>
        <dbReference type="ARBA" id="ARBA00022692"/>
    </source>
</evidence>
<gene>
    <name evidence="8" type="ORF">BDV98DRAFT_523762</name>
</gene>
<keyword evidence="3 6" id="KW-1133">Transmembrane helix</keyword>
<accession>A0A5C3QT30</accession>
<evidence type="ECO:0000256" key="5">
    <source>
        <dbReference type="SAM" id="MobiDB-lite"/>
    </source>
</evidence>
<keyword evidence="2 6" id="KW-0812">Transmembrane</keyword>
<feature type="transmembrane region" description="Helical" evidence="6">
    <location>
        <begin position="489"/>
        <end position="511"/>
    </location>
</feature>
<evidence type="ECO:0000259" key="7">
    <source>
        <dbReference type="PROSITE" id="PS50850"/>
    </source>
</evidence>
<dbReference type="OrthoDB" id="5376138at2759"/>
<dbReference type="STRING" id="1884261.A0A5C3QT30"/>
<feature type="transmembrane region" description="Helical" evidence="6">
    <location>
        <begin position="189"/>
        <end position="207"/>
    </location>
</feature>
<dbReference type="Proteomes" id="UP000305067">
    <property type="component" value="Unassembled WGS sequence"/>
</dbReference>
<dbReference type="Pfam" id="PF07690">
    <property type="entry name" value="MFS_1"/>
    <property type="match status" value="1"/>
</dbReference>
<evidence type="ECO:0000256" key="6">
    <source>
        <dbReference type="SAM" id="Phobius"/>
    </source>
</evidence>
<feature type="transmembrane region" description="Helical" evidence="6">
    <location>
        <begin position="523"/>
        <end position="545"/>
    </location>
</feature>
<dbReference type="PROSITE" id="PS50850">
    <property type="entry name" value="MFS"/>
    <property type="match status" value="1"/>
</dbReference>
<feature type="compositionally biased region" description="Basic and acidic residues" evidence="5">
    <location>
        <begin position="56"/>
        <end position="71"/>
    </location>
</feature>